<keyword evidence="8" id="KW-0249">Electron transport</keyword>
<evidence type="ECO:0000256" key="3">
    <source>
        <dbReference type="ARBA" id="ARBA00022475"/>
    </source>
</evidence>
<dbReference type="GO" id="GO:0016682">
    <property type="term" value="F:oxidoreductase activity, acting on diphenols and related substances as donors, oxygen as acceptor"/>
    <property type="evidence" value="ECO:0007669"/>
    <property type="project" value="TreeGrafter"/>
</dbReference>
<dbReference type="GO" id="GO:0019646">
    <property type="term" value="P:aerobic electron transport chain"/>
    <property type="evidence" value="ECO:0007669"/>
    <property type="project" value="InterPro"/>
</dbReference>
<keyword evidence="5" id="KW-0349">Heme</keyword>
<protein>
    <submittedName>
        <fullName evidence="13">Cytochrome bd-II ubiquinol oxidase subunit 1</fullName>
    </submittedName>
</protein>
<comment type="subcellular location">
    <subcellularLocation>
        <location evidence="1">Cell inner membrane</location>
        <topology evidence="1">Multi-pass membrane protein</topology>
    </subcellularLocation>
</comment>
<keyword evidence="4" id="KW-0997">Cell inner membrane</keyword>
<dbReference type="GO" id="GO:0009055">
    <property type="term" value="F:electron transfer activity"/>
    <property type="evidence" value="ECO:0007669"/>
    <property type="project" value="InterPro"/>
</dbReference>
<dbReference type="PANTHER" id="PTHR30365">
    <property type="entry name" value="CYTOCHROME D UBIQUINOL OXIDASE"/>
    <property type="match status" value="1"/>
</dbReference>
<dbReference type="InterPro" id="IPR002585">
    <property type="entry name" value="Cyt-d_ubiquinol_oxidase_su_1"/>
</dbReference>
<evidence type="ECO:0000256" key="4">
    <source>
        <dbReference type="ARBA" id="ARBA00022519"/>
    </source>
</evidence>
<evidence type="ECO:0000256" key="5">
    <source>
        <dbReference type="ARBA" id="ARBA00022617"/>
    </source>
</evidence>
<dbReference type="GO" id="GO:0020037">
    <property type="term" value="F:heme binding"/>
    <property type="evidence" value="ECO:0007669"/>
    <property type="project" value="TreeGrafter"/>
</dbReference>
<gene>
    <name evidence="13" type="ORF">EZS27_039886</name>
</gene>
<evidence type="ECO:0000256" key="11">
    <source>
        <dbReference type="ARBA" id="ARBA00023136"/>
    </source>
</evidence>
<evidence type="ECO:0000313" key="13">
    <source>
        <dbReference type="EMBL" id="KAA6308449.1"/>
    </source>
</evidence>
<evidence type="ECO:0000256" key="12">
    <source>
        <dbReference type="SAM" id="Phobius"/>
    </source>
</evidence>
<keyword evidence="3" id="KW-1003">Cell membrane</keyword>
<dbReference type="EMBL" id="SNRY01008483">
    <property type="protein sequence ID" value="KAA6308449.1"/>
    <property type="molecule type" value="Genomic_DNA"/>
</dbReference>
<keyword evidence="9 12" id="KW-1133">Transmembrane helix</keyword>
<dbReference type="GO" id="GO:0046872">
    <property type="term" value="F:metal ion binding"/>
    <property type="evidence" value="ECO:0007669"/>
    <property type="project" value="UniProtKB-KW"/>
</dbReference>
<dbReference type="PANTHER" id="PTHR30365:SF0">
    <property type="entry name" value="CYTOCHROME BD-I UBIQUINOL OXIDASE SUBUNIT 1"/>
    <property type="match status" value="1"/>
</dbReference>
<evidence type="ECO:0000256" key="10">
    <source>
        <dbReference type="ARBA" id="ARBA00023004"/>
    </source>
</evidence>
<evidence type="ECO:0000256" key="8">
    <source>
        <dbReference type="ARBA" id="ARBA00022982"/>
    </source>
</evidence>
<evidence type="ECO:0000256" key="6">
    <source>
        <dbReference type="ARBA" id="ARBA00022692"/>
    </source>
</evidence>
<comment type="caution">
    <text evidence="13">The sequence shown here is derived from an EMBL/GenBank/DDBJ whole genome shotgun (WGS) entry which is preliminary data.</text>
</comment>
<feature type="transmembrane region" description="Helical" evidence="12">
    <location>
        <begin position="61"/>
        <end position="85"/>
    </location>
</feature>
<feature type="transmembrane region" description="Helical" evidence="12">
    <location>
        <begin position="97"/>
        <end position="120"/>
    </location>
</feature>
<keyword evidence="10" id="KW-0408">Iron</keyword>
<keyword evidence="11 12" id="KW-0472">Membrane</keyword>
<proteinExistence type="predicted"/>
<evidence type="ECO:0000256" key="1">
    <source>
        <dbReference type="ARBA" id="ARBA00004429"/>
    </source>
</evidence>
<sequence length="184" mass="20906">AKEKIAKGQLAIKALADYRTAVKNKDTTAALQHRAVLDENFPYFGYGYIKDSTELIPKVSLVYYSFRIMVILGGYFILFFIITLIWKKKEKLADSRWLQYVCLWSIPLAYIAGQAGWIVAEVGRQPWAIQDILPTQASISKLDASSVQLTFFIFLLLFAILLIAEIRILVKAIKKGPEQIMIND</sequence>
<evidence type="ECO:0000256" key="9">
    <source>
        <dbReference type="ARBA" id="ARBA00022989"/>
    </source>
</evidence>
<reference evidence="13" key="1">
    <citation type="submission" date="2019-03" db="EMBL/GenBank/DDBJ databases">
        <title>Single cell metagenomics reveals metabolic interactions within the superorganism composed of flagellate Streblomastix strix and complex community of Bacteroidetes bacteria on its surface.</title>
        <authorList>
            <person name="Treitli S.C."/>
            <person name="Kolisko M."/>
            <person name="Husnik F."/>
            <person name="Keeling P."/>
            <person name="Hampl V."/>
        </authorList>
    </citation>
    <scope>NUCLEOTIDE SEQUENCE</scope>
    <source>
        <strain evidence="13">STM</strain>
    </source>
</reference>
<keyword evidence="7" id="KW-0479">Metal-binding</keyword>
<dbReference type="GO" id="GO:0070069">
    <property type="term" value="C:cytochrome complex"/>
    <property type="evidence" value="ECO:0007669"/>
    <property type="project" value="InterPro"/>
</dbReference>
<keyword evidence="2" id="KW-0813">Transport</keyword>
<organism evidence="13">
    <name type="scientific">termite gut metagenome</name>
    <dbReference type="NCBI Taxonomy" id="433724"/>
    <lineage>
        <taxon>unclassified sequences</taxon>
        <taxon>metagenomes</taxon>
        <taxon>organismal metagenomes</taxon>
    </lineage>
</organism>
<feature type="transmembrane region" description="Helical" evidence="12">
    <location>
        <begin position="149"/>
        <end position="170"/>
    </location>
</feature>
<feature type="non-terminal residue" evidence="13">
    <location>
        <position position="1"/>
    </location>
</feature>
<evidence type="ECO:0000256" key="2">
    <source>
        <dbReference type="ARBA" id="ARBA00022448"/>
    </source>
</evidence>
<keyword evidence="6 12" id="KW-0812">Transmembrane</keyword>
<dbReference type="Pfam" id="PF01654">
    <property type="entry name" value="Cyt_bd_oxida_I"/>
    <property type="match status" value="1"/>
</dbReference>
<dbReference type="GO" id="GO:0005886">
    <property type="term" value="C:plasma membrane"/>
    <property type="evidence" value="ECO:0007669"/>
    <property type="project" value="UniProtKB-SubCell"/>
</dbReference>
<accession>A0A5J4PIT4</accession>
<evidence type="ECO:0000256" key="7">
    <source>
        <dbReference type="ARBA" id="ARBA00022723"/>
    </source>
</evidence>
<dbReference type="AlphaFoldDB" id="A0A5J4PIT4"/>
<name>A0A5J4PIT4_9ZZZZ</name>